<proteinExistence type="predicted"/>
<name>A0A4P6ENH0_9MICO</name>
<dbReference type="PANTHER" id="PTHR12526">
    <property type="entry name" value="GLYCOSYLTRANSFERASE"/>
    <property type="match status" value="1"/>
</dbReference>
<feature type="compositionally biased region" description="Basic and acidic residues" evidence="1">
    <location>
        <begin position="28"/>
        <end position="37"/>
    </location>
</feature>
<dbReference type="OrthoDB" id="9771846at2"/>
<dbReference type="SUPFAM" id="SSF53756">
    <property type="entry name" value="UDP-Glycosyltransferase/glycogen phosphorylase"/>
    <property type="match status" value="1"/>
</dbReference>
<dbReference type="RefSeq" id="WP_129205126.1">
    <property type="nucleotide sequence ID" value="NZ_CP035495.1"/>
</dbReference>
<keyword evidence="3" id="KW-1185">Reference proteome</keyword>
<dbReference type="GO" id="GO:0016740">
    <property type="term" value="F:transferase activity"/>
    <property type="evidence" value="ECO:0007669"/>
    <property type="project" value="UniProtKB-KW"/>
</dbReference>
<protein>
    <submittedName>
        <fullName evidence="2">Glycosyltransferase</fullName>
    </submittedName>
</protein>
<dbReference type="AlphaFoldDB" id="A0A4P6ENH0"/>
<sequence length="425" mass="45973">MSNAERIQAGSPTPRPTPSPTPSPTPRPTHDPARNPTHDPLGSPTGTDVVFTFSYETWDDAVRRGMMRPPDRLLGTLLRSEEVRRLLVVNPWRSAPALAARRALRRDVPFPASPRARLHTPARLRRADPADVGLIEAQYVAYDRSVRRAARDHERPAVLTTNPLVAGFAPLRWAGPVTYFARDDWLSSQARRTYWDAYRTAYERLAAAGVAVAAVSAEILDRINPRGPAAVVPNGVEPAEWLGPPPPAPPWLEAIPGPRAIYVGTLDDRLDVDGVAALAAACPHLGVVLLGPLPNPAYVAPLRGIANVHVHDGVGRAELVAALRACDLALLAHRRTRLTEAMSPLKVYEYLAAGLPVLATDLPPVRGIHPRVTLLDDVAEFADAVDAALTAGPLTEDERVAFVEASSWGHRHRTVLDLALRGVTG</sequence>
<keyword evidence="2" id="KW-0808">Transferase</keyword>
<feature type="region of interest" description="Disordered" evidence="1">
    <location>
        <begin position="1"/>
        <end position="46"/>
    </location>
</feature>
<evidence type="ECO:0000256" key="1">
    <source>
        <dbReference type="SAM" id="MobiDB-lite"/>
    </source>
</evidence>
<dbReference type="Pfam" id="PF13692">
    <property type="entry name" value="Glyco_trans_1_4"/>
    <property type="match status" value="1"/>
</dbReference>
<gene>
    <name evidence="2" type="ORF">ET495_12840</name>
</gene>
<accession>A0A4P6ENH0</accession>
<reference evidence="2 3" key="1">
    <citation type="submission" date="2019-01" db="EMBL/GenBank/DDBJ databases">
        <title>Genome sequencing of strain 2JSPR-7.</title>
        <authorList>
            <person name="Heo J."/>
            <person name="Kim S.-J."/>
            <person name="Kim J.-S."/>
            <person name="Hong S.-B."/>
            <person name="Kwon S.-W."/>
        </authorList>
    </citation>
    <scope>NUCLEOTIDE SEQUENCE [LARGE SCALE GENOMIC DNA]</scope>
    <source>
        <strain evidence="2 3">2JSPR-7</strain>
    </source>
</reference>
<dbReference type="Gene3D" id="3.40.50.2000">
    <property type="entry name" value="Glycogen Phosphorylase B"/>
    <property type="match status" value="1"/>
</dbReference>
<dbReference type="EMBL" id="CP035495">
    <property type="protein sequence ID" value="QAY63966.1"/>
    <property type="molecule type" value="Genomic_DNA"/>
</dbReference>
<dbReference type="Proteomes" id="UP000291758">
    <property type="component" value="Chromosome"/>
</dbReference>
<evidence type="ECO:0000313" key="3">
    <source>
        <dbReference type="Proteomes" id="UP000291758"/>
    </source>
</evidence>
<evidence type="ECO:0000313" key="2">
    <source>
        <dbReference type="EMBL" id="QAY63966.1"/>
    </source>
</evidence>
<dbReference type="KEGG" id="xyl:ET495_12840"/>
<feature type="compositionally biased region" description="Pro residues" evidence="1">
    <location>
        <begin position="13"/>
        <end position="27"/>
    </location>
</feature>
<organism evidence="2 3">
    <name type="scientific">Xylanimonas allomyrinae</name>
    <dbReference type="NCBI Taxonomy" id="2509459"/>
    <lineage>
        <taxon>Bacteria</taxon>
        <taxon>Bacillati</taxon>
        <taxon>Actinomycetota</taxon>
        <taxon>Actinomycetes</taxon>
        <taxon>Micrococcales</taxon>
        <taxon>Promicromonosporaceae</taxon>
        <taxon>Xylanimonas</taxon>
    </lineage>
</organism>